<gene>
    <name evidence="2" type="ORF">BSZ36_02790</name>
</gene>
<comment type="caution">
    <text evidence="2">The sequence shown here is derived from an EMBL/GenBank/DDBJ whole genome shotgun (WGS) entry which is preliminary data.</text>
</comment>
<dbReference type="InterPro" id="IPR028098">
    <property type="entry name" value="Glyco_trans_4-like_N"/>
</dbReference>
<dbReference type="GO" id="GO:0016757">
    <property type="term" value="F:glycosyltransferase activity"/>
    <property type="evidence" value="ECO:0007669"/>
    <property type="project" value="TreeGrafter"/>
</dbReference>
<name>A0A259TWD0_9BACT</name>
<dbReference type="PANTHER" id="PTHR45947:SF3">
    <property type="entry name" value="SULFOQUINOVOSYL TRANSFERASE SQD2"/>
    <property type="match status" value="1"/>
</dbReference>
<evidence type="ECO:0000313" key="3">
    <source>
        <dbReference type="Proteomes" id="UP000216446"/>
    </source>
</evidence>
<dbReference type="Pfam" id="PF13439">
    <property type="entry name" value="Glyco_transf_4"/>
    <property type="match status" value="1"/>
</dbReference>
<sequence length="436" mass="47201">MKLLLVTYYFPPSGGAGVQRTLKYTKYLREYGVEPIVLTVEAGAYPSLDPTLETDVPPGVEVIRTKALDPFGLYGAITGTSRKEAVAVGSVADTDSWGKKLGLWARANVFLPDARVGWVPFAVRAARERLARGDVGAMLTSGPPHSAHLVGLRLRRQRQALGIQWIADFRDPWTGITFYDELPMTPLARRLDHALERRVLREADRVITVSPTWGRDLEEQGGLGSDSVEIIQNGFDPADFADVDEPVRTDAFEIAHVGSLYGPRNPEGLWRAIADLRARGEVPKLRVRLVGRVDGVVEASLAAHGLTEIVDRTPVVPHDEAVRAMARAGLLVLSIEPVRKDEGILTGKLYEYLASTRPVLALGPVGADADRLLRETGGGTLVARDDARGAAEVVREHYRAWEAGSPLAGAAPEALGTLSRRAQAGEVAALVRDGAR</sequence>
<dbReference type="AlphaFoldDB" id="A0A259TWD0"/>
<protein>
    <recommendedName>
        <fullName evidence="1">Glycosyltransferase subfamily 4-like N-terminal domain-containing protein</fullName>
    </recommendedName>
</protein>
<dbReference type="OrthoDB" id="9794575at2"/>
<feature type="domain" description="Glycosyltransferase subfamily 4-like N-terminal" evidence="1">
    <location>
        <begin position="106"/>
        <end position="238"/>
    </location>
</feature>
<reference evidence="2 3" key="1">
    <citation type="submission" date="2016-11" db="EMBL/GenBank/DDBJ databases">
        <title>Study of marine rhodopsin-containing bacteria.</title>
        <authorList>
            <person name="Yoshizawa S."/>
            <person name="Kumagai Y."/>
            <person name="Kogure K."/>
        </authorList>
    </citation>
    <scope>NUCLEOTIDE SEQUENCE [LARGE SCALE GENOMIC DNA]</scope>
    <source>
        <strain evidence="2 3">SG-29</strain>
    </source>
</reference>
<dbReference type="InParanoid" id="A0A259TWD0"/>
<dbReference type="Gene3D" id="3.40.50.2000">
    <property type="entry name" value="Glycogen Phosphorylase B"/>
    <property type="match status" value="2"/>
</dbReference>
<dbReference type="PANTHER" id="PTHR45947">
    <property type="entry name" value="SULFOQUINOVOSYL TRANSFERASE SQD2"/>
    <property type="match status" value="1"/>
</dbReference>
<organism evidence="2 3">
    <name type="scientific">Rubricoccus marinus</name>
    <dbReference type="NCBI Taxonomy" id="716817"/>
    <lineage>
        <taxon>Bacteria</taxon>
        <taxon>Pseudomonadati</taxon>
        <taxon>Rhodothermota</taxon>
        <taxon>Rhodothermia</taxon>
        <taxon>Rhodothermales</taxon>
        <taxon>Rubricoccaceae</taxon>
        <taxon>Rubricoccus</taxon>
    </lineage>
</organism>
<dbReference type="SUPFAM" id="SSF53756">
    <property type="entry name" value="UDP-Glycosyltransferase/glycogen phosphorylase"/>
    <property type="match status" value="1"/>
</dbReference>
<accession>A0A259TWD0</accession>
<evidence type="ECO:0000313" key="2">
    <source>
        <dbReference type="EMBL" id="OZC02000.1"/>
    </source>
</evidence>
<dbReference type="EMBL" id="MQWB01000001">
    <property type="protein sequence ID" value="OZC02000.1"/>
    <property type="molecule type" value="Genomic_DNA"/>
</dbReference>
<dbReference type="Proteomes" id="UP000216446">
    <property type="component" value="Unassembled WGS sequence"/>
</dbReference>
<proteinExistence type="predicted"/>
<dbReference type="InterPro" id="IPR050194">
    <property type="entry name" value="Glycosyltransferase_grp1"/>
</dbReference>
<keyword evidence="3" id="KW-1185">Reference proteome</keyword>
<evidence type="ECO:0000259" key="1">
    <source>
        <dbReference type="Pfam" id="PF13439"/>
    </source>
</evidence>